<dbReference type="PANTHER" id="PTHR34875">
    <property type="entry name" value="UPF0237 PROTEIN MJ1558"/>
    <property type="match status" value="1"/>
</dbReference>
<dbReference type="InterPro" id="IPR050990">
    <property type="entry name" value="UPF0237/GcvR_regulator"/>
</dbReference>
<evidence type="ECO:0000259" key="2">
    <source>
        <dbReference type="PROSITE" id="PS51671"/>
    </source>
</evidence>
<dbReference type="PATRIC" id="fig|907348.3.peg.2409"/>
<proteinExistence type="inferred from homology"/>
<name>H7EN88_9SPIR</name>
<gene>
    <name evidence="3" type="ORF">TresaDRAFT_0641</name>
</gene>
<dbReference type="PROSITE" id="PS51671">
    <property type="entry name" value="ACT"/>
    <property type="match status" value="1"/>
</dbReference>
<dbReference type="Pfam" id="PF13740">
    <property type="entry name" value="ACT_6"/>
    <property type="match status" value="1"/>
</dbReference>
<protein>
    <recommendedName>
        <fullName evidence="1">UPF0237 protein TresaDRAFT_0641</fullName>
    </recommendedName>
</protein>
<sequence>MAVMNAIITVVGSDKVGIIAEVSALLASHKINIADITQTILSGNFVMMMMVSFDNADITIDALRTILAETSGKLGVEINIMSEKVFTSMHRI</sequence>
<dbReference type="InterPro" id="IPR002912">
    <property type="entry name" value="ACT_dom"/>
</dbReference>
<dbReference type="eggNOG" id="COG3830">
    <property type="taxonomic scope" value="Bacteria"/>
</dbReference>
<comment type="similarity">
    <text evidence="1">Belongs to the UPF0237 family.</text>
</comment>
<comment type="caution">
    <text evidence="3">The sequence shown here is derived from an EMBL/GenBank/DDBJ whole genome shotgun (WGS) entry which is preliminary data.</text>
</comment>
<organism evidence="3 4">
    <name type="scientific">Treponema saccharophilum DSM 2985</name>
    <dbReference type="NCBI Taxonomy" id="907348"/>
    <lineage>
        <taxon>Bacteria</taxon>
        <taxon>Pseudomonadati</taxon>
        <taxon>Spirochaetota</taxon>
        <taxon>Spirochaetia</taxon>
        <taxon>Spirochaetales</taxon>
        <taxon>Treponemataceae</taxon>
        <taxon>Treponema</taxon>
    </lineage>
</organism>
<keyword evidence="4" id="KW-1185">Reference proteome</keyword>
<reference evidence="3 4" key="1">
    <citation type="submission" date="2011-09" db="EMBL/GenBank/DDBJ databases">
        <title>The draft genome of Treponema saccharophilum DSM 2985.</title>
        <authorList>
            <consortium name="US DOE Joint Genome Institute (JGI-PGF)"/>
            <person name="Lucas S."/>
            <person name="Copeland A."/>
            <person name="Lapidus A."/>
            <person name="Glavina del Rio T."/>
            <person name="Dalin E."/>
            <person name="Tice H."/>
            <person name="Bruce D."/>
            <person name="Goodwin L."/>
            <person name="Pitluck S."/>
            <person name="Peters L."/>
            <person name="Kyrpides N."/>
            <person name="Mavromatis K."/>
            <person name="Ivanova N."/>
            <person name="Markowitz V."/>
            <person name="Cheng J.-F."/>
            <person name="Hugenholtz P."/>
            <person name="Woyke T."/>
            <person name="Wu D."/>
            <person name="Gronow S."/>
            <person name="Wellnitz S."/>
            <person name="Brambilla E."/>
            <person name="Klenk H.-P."/>
            <person name="Eisen J.A."/>
        </authorList>
    </citation>
    <scope>NUCLEOTIDE SEQUENCE [LARGE SCALE GENOMIC DNA]</scope>
    <source>
        <strain evidence="3 4">DSM 2985</strain>
    </source>
</reference>
<dbReference type="NCBIfam" id="NF001220">
    <property type="entry name" value="PRK00194.1"/>
    <property type="match status" value="1"/>
</dbReference>
<evidence type="ECO:0000313" key="4">
    <source>
        <dbReference type="Proteomes" id="UP000003571"/>
    </source>
</evidence>
<dbReference type="PANTHER" id="PTHR34875:SF6">
    <property type="entry name" value="UPF0237 PROTEIN MJ1558"/>
    <property type="match status" value="1"/>
</dbReference>
<dbReference type="EMBL" id="AGRW01000053">
    <property type="protein sequence ID" value="EIC00816.1"/>
    <property type="molecule type" value="Genomic_DNA"/>
</dbReference>
<dbReference type="SUPFAM" id="SSF55021">
    <property type="entry name" value="ACT-like"/>
    <property type="match status" value="1"/>
</dbReference>
<dbReference type="CDD" id="cd04872">
    <property type="entry name" value="ACT_1ZPV"/>
    <property type="match status" value="1"/>
</dbReference>
<evidence type="ECO:0000313" key="3">
    <source>
        <dbReference type="EMBL" id="EIC00816.1"/>
    </source>
</evidence>
<dbReference type="Gene3D" id="3.30.70.260">
    <property type="match status" value="1"/>
</dbReference>
<evidence type="ECO:0000256" key="1">
    <source>
        <dbReference type="HAMAP-Rule" id="MF_01054"/>
    </source>
</evidence>
<dbReference type="InterPro" id="IPR022986">
    <property type="entry name" value="UPF0237_ACT"/>
</dbReference>
<dbReference type="AlphaFoldDB" id="H7EN88"/>
<accession>H7EN88</accession>
<dbReference type="Proteomes" id="UP000003571">
    <property type="component" value="Unassembled WGS sequence"/>
</dbReference>
<dbReference type="HAMAP" id="MF_01054">
    <property type="entry name" value="UPF0237"/>
    <property type="match status" value="1"/>
</dbReference>
<dbReference type="InterPro" id="IPR045865">
    <property type="entry name" value="ACT-like_dom_sf"/>
</dbReference>
<dbReference type="STRING" id="907348.TresaDRAFT_0641"/>
<feature type="domain" description="ACT" evidence="2">
    <location>
        <begin position="7"/>
        <end position="81"/>
    </location>
</feature>